<evidence type="ECO:0000256" key="1">
    <source>
        <dbReference type="SAM" id="MobiDB-lite"/>
    </source>
</evidence>
<proteinExistence type="predicted"/>
<organism evidence="2">
    <name type="scientific">uncultured prokaryote</name>
    <dbReference type="NCBI Taxonomy" id="198431"/>
    <lineage>
        <taxon>unclassified sequences</taxon>
        <taxon>environmental samples</taxon>
    </lineage>
</organism>
<reference evidence="2" key="1">
    <citation type="journal article" date="2005" name="Environ. Microbiol.">
        <title>Genetic and functional properties of uncultivated thermophilic crenarchaeotes from a subsurface gold mine as revealed by analysis of genome fragments.</title>
        <authorList>
            <person name="Nunoura T."/>
            <person name="Hirayama H."/>
            <person name="Takami H."/>
            <person name="Oida H."/>
            <person name="Nishi S."/>
            <person name="Shimamura S."/>
            <person name="Suzuki Y."/>
            <person name="Inagaki F."/>
            <person name="Takai K."/>
            <person name="Nealson K.H."/>
            <person name="Horikoshi K."/>
        </authorList>
    </citation>
    <scope>NUCLEOTIDE SEQUENCE</scope>
</reference>
<feature type="region of interest" description="Disordered" evidence="1">
    <location>
        <begin position="1"/>
        <end position="22"/>
    </location>
</feature>
<feature type="compositionally biased region" description="Acidic residues" evidence="1">
    <location>
        <begin position="80"/>
        <end position="89"/>
    </location>
</feature>
<name>H5S944_9ZZZZ</name>
<reference evidence="2" key="2">
    <citation type="journal article" date="2012" name="PLoS ONE">
        <title>A Deeply Branching Thermophilic Bacterium with an Ancient Acetyl-CoA Pathway Dominates a Subsurface Ecosystem.</title>
        <authorList>
            <person name="Takami H."/>
            <person name="Noguchi H."/>
            <person name="Takaki Y."/>
            <person name="Uchiyama I."/>
            <person name="Toyoda A."/>
            <person name="Nishi S."/>
            <person name="Chee G.-J."/>
            <person name="Arai W."/>
            <person name="Nunoura T."/>
            <person name="Itoh T."/>
            <person name="Hattori M."/>
            <person name="Takai K."/>
        </authorList>
    </citation>
    <scope>NUCLEOTIDE SEQUENCE</scope>
</reference>
<feature type="compositionally biased region" description="Basic and acidic residues" evidence="1">
    <location>
        <begin position="7"/>
        <end position="19"/>
    </location>
</feature>
<sequence>MANRLLRQREPAQRLEREPALSVEAQKQIETLIYSLPAPHLERALIQRAWEVEEMTEITRHGHREDSLDDPDYDGRGADEDSDSTEPEGESSSPFDRLLPSDETTATPPLVDMCLEIIKSPSGQKIYFWSPLGALWMKLSTRDPVGGLYKLGLQKRIKVLALIVRSLVAKNERYFLKSANTSRTHLSQTEIARQLEHDLGVSQKAVKGLVSRLVHSAILQLPDGTVCPLSQFFEREPTKPQTAYEMFFTLAANIQQEYKTPFTDEELARKMNVKRSRVQEVRSAWLPNSRERRKRYTNGQKLPDLIDEATAEKAKRQQIKSILKGALEIACRRTDAYACQAQQQLQQWLETLNDMEKSHATSHHPTKKQ</sequence>
<feature type="region of interest" description="Disordered" evidence="1">
    <location>
        <begin position="60"/>
        <end position="103"/>
    </location>
</feature>
<protein>
    <submittedName>
        <fullName evidence="2">Uncharacterized protein</fullName>
    </submittedName>
</protein>
<accession>H5S944</accession>
<dbReference type="AlphaFoldDB" id="H5S944"/>
<gene>
    <name evidence="2" type="ORF">HGMM_F03A04C03</name>
</gene>
<dbReference type="EMBL" id="AP011637">
    <property type="protein sequence ID" value="BAL52680.1"/>
    <property type="molecule type" value="Genomic_DNA"/>
</dbReference>
<evidence type="ECO:0000313" key="2">
    <source>
        <dbReference type="EMBL" id="BAL52680.1"/>
    </source>
</evidence>